<sequence>MAKNSNSVTAVYKIPLLSESWDTNIEQSVKGFPGVEGVKAEIVLNKLTVVGKMDPTMLRDKLSPMTKQGAELVSPLPPKGKKTKVINLDLEMTAHPEKKEDLEIKQWMKIWHRNLSYKHAEAEIVPPKKEKKEKQIDGGNNRGDGDKKDGNGGGSCGGKKKGGGGDGGQGGGGGGGGENRMDGFGHPGFGYHDHSYGYGNGFVNGHGHANGWALAKGTKYVQ</sequence>
<dbReference type="EMBL" id="JAZDWU010000005">
    <property type="protein sequence ID" value="KAL0000482.1"/>
    <property type="molecule type" value="Genomic_DNA"/>
</dbReference>
<dbReference type="AlphaFoldDB" id="A0AAW2CSM6"/>
<dbReference type="Proteomes" id="UP001459277">
    <property type="component" value="Unassembled WGS sequence"/>
</dbReference>
<dbReference type="PANTHER" id="PTHR46413:SF2">
    <property type="entry name" value="HEAVY METAL-ASSOCIATED ISOPRENYLATED PLANT PROTEIN 3"/>
    <property type="match status" value="1"/>
</dbReference>
<keyword evidence="3" id="KW-1185">Reference proteome</keyword>
<protein>
    <recommendedName>
        <fullName evidence="4">HMA domain-containing protein</fullName>
    </recommendedName>
</protein>
<evidence type="ECO:0000313" key="2">
    <source>
        <dbReference type="EMBL" id="KAL0000482.1"/>
    </source>
</evidence>
<proteinExistence type="predicted"/>
<dbReference type="GO" id="GO:0046872">
    <property type="term" value="F:metal ion binding"/>
    <property type="evidence" value="ECO:0007669"/>
    <property type="project" value="InterPro"/>
</dbReference>
<comment type="caution">
    <text evidence="2">The sequence shown here is derived from an EMBL/GenBank/DDBJ whole genome shotgun (WGS) entry which is preliminary data.</text>
</comment>
<reference evidence="2 3" key="1">
    <citation type="submission" date="2024-01" db="EMBL/GenBank/DDBJ databases">
        <title>A telomere-to-telomere, gap-free genome of sweet tea (Lithocarpus litseifolius).</title>
        <authorList>
            <person name="Zhou J."/>
        </authorList>
    </citation>
    <scope>NUCLEOTIDE SEQUENCE [LARGE SCALE GENOMIC DNA]</scope>
    <source>
        <strain evidence="2">Zhou-2022a</strain>
        <tissue evidence="2">Leaf</tissue>
    </source>
</reference>
<accession>A0AAW2CSM6</accession>
<evidence type="ECO:0008006" key="4">
    <source>
        <dbReference type="Google" id="ProtNLM"/>
    </source>
</evidence>
<evidence type="ECO:0000313" key="3">
    <source>
        <dbReference type="Proteomes" id="UP001459277"/>
    </source>
</evidence>
<name>A0AAW2CSM6_9ROSI</name>
<feature type="compositionally biased region" description="Basic and acidic residues" evidence="1">
    <location>
        <begin position="122"/>
        <end position="136"/>
    </location>
</feature>
<feature type="region of interest" description="Disordered" evidence="1">
    <location>
        <begin position="122"/>
        <end position="181"/>
    </location>
</feature>
<organism evidence="2 3">
    <name type="scientific">Lithocarpus litseifolius</name>
    <dbReference type="NCBI Taxonomy" id="425828"/>
    <lineage>
        <taxon>Eukaryota</taxon>
        <taxon>Viridiplantae</taxon>
        <taxon>Streptophyta</taxon>
        <taxon>Embryophyta</taxon>
        <taxon>Tracheophyta</taxon>
        <taxon>Spermatophyta</taxon>
        <taxon>Magnoliopsida</taxon>
        <taxon>eudicotyledons</taxon>
        <taxon>Gunneridae</taxon>
        <taxon>Pentapetalae</taxon>
        <taxon>rosids</taxon>
        <taxon>fabids</taxon>
        <taxon>Fagales</taxon>
        <taxon>Fagaceae</taxon>
        <taxon>Lithocarpus</taxon>
    </lineage>
</organism>
<gene>
    <name evidence="2" type="ORF">SO802_014263</name>
</gene>
<evidence type="ECO:0000256" key="1">
    <source>
        <dbReference type="SAM" id="MobiDB-lite"/>
    </source>
</evidence>
<feature type="compositionally biased region" description="Gly residues" evidence="1">
    <location>
        <begin position="164"/>
        <end position="178"/>
    </location>
</feature>
<dbReference type="Gene3D" id="3.30.70.100">
    <property type="match status" value="1"/>
</dbReference>
<dbReference type="PANTHER" id="PTHR46413">
    <property type="entry name" value="HEAVY METAL-ASSOCIATED ISOPRENYLATED PLANT PROTEIN 6"/>
    <property type="match status" value="1"/>
</dbReference>
<dbReference type="InterPro" id="IPR044594">
    <property type="entry name" value="HIPP01/3/5/6"/>
</dbReference>